<evidence type="ECO:0000313" key="5">
    <source>
        <dbReference type="EMBL" id="QPZ88894.1"/>
    </source>
</evidence>
<name>A0A7T3UYV6_DIACI</name>
<comment type="subcellular location">
    <subcellularLocation>
        <location evidence="1">Secreted</location>
    </subcellularLocation>
</comment>
<dbReference type="InterPro" id="IPR052295">
    <property type="entry name" value="Odorant-binding_protein"/>
</dbReference>
<keyword evidence="4" id="KW-0732">Signal</keyword>
<protein>
    <submittedName>
        <fullName evidence="5">Odorant binding protein 2</fullName>
    </submittedName>
</protein>
<proteinExistence type="evidence at transcript level"/>
<dbReference type="GO" id="GO:0005576">
    <property type="term" value="C:extracellular region"/>
    <property type="evidence" value="ECO:0007669"/>
    <property type="project" value="UniProtKB-SubCell"/>
</dbReference>
<reference evidence="5" key="1">
    <citation type="submission" date="2019-11" db="EMBL/GenBank/DDBJ databases">
        <title>Host plant odors and their recognition by OBPs of Diaphorina citri Kuwayama (Hemiptera: Psyllidae).</title>
        <authorList>
            <person name="Zhengbing W."/>
            <person name="Xinnian Z."/>
        </authorList>
    </citation>
    <scope>NUCLEOTIDE SEQUENCE</scope>
</reference>
<dbReference type="Gene3D" id="1.10.238.270">
    <property type="match status" value="1"/>
</dbReference>
<comment type="similarity">
    <text evidence="2">Belongs to the PBP/GOBP family.</text>
</comment>
<organism evidence="5">
    <name type="scientific">Diaphorina citri</name>
    <name type="common">Asian citrus psyllid</name>
    <dbReference type="NCBI Taxonomy" id="121845"/>
    <lineage>
        <taxon>Eukaryota</taxon>
        <taxon>Metazoa</taxon>
        <taxon>Ecdysozoa</taxon>
        <taxon>Arthropoda</taxon>
        <taxon>Hexapoda</taxon>
        <taxon>Insecta</taxon>
        <taxon>Pterygota</taxon>
        <taxon>Neoptera</taxon>
        <taxon>Paraneoptera</taxon>
        <taxon>Hemiptera</taxon>
        <taxon>Sternorrhyncha</taxon>
        <taxon>Psylloidea</taxon>
        <taxon>Psyllidae</taxon>
        <taxon>Diaphorininae</taxon>
        <taxon>Diaphorina</taxon>
    </lineage>
</organism>
<dbReference type="PANTHER" id="PTHR21066:SF17">
    <property type="entry name" value="AGAP011368-PA"/>
    <property type="match status" value="1"/>
</dbReference>
<feature type="signal peptide" evidence="4">
    <location>
        <begin position="1"/>
        <end position="24"/>
    </location>
</feature>
<dbReference type="GO" id="GO:0005549">
    <property type="term" value="F:odorant binding"/>
    <property type="evidence" value="ECO:0007669"/>
    <property type="project" value="InterPro"/>
</dbReference>
<gene>
    <name evidence="5" type="primary">OBP2</name>
</gene>
<evidence type="ECO:0000256" key="4">
    <source>
        <dbReference type="SAM" id="SignalP"/>
    </source>
</evidence>
<dbReference type="InterPro" id="IPR006170">
    <property type="entry name" value="PBP/GOBP"/>
</dbReference>
<dbReference type="EMBL" id="MN731479">
    <property type="protein sequence ID" value="QPZ88894.1"/>
    <property type="molecule type" value="mRNA"/>
</dbReference>
<evidence type="ECO:0000256" key="1">
    <source>
        <dbReference type="ARBA" id="ARBA00004613"/>
    </source>
</evidence>
<keyword evidence="3" id="KW-0964">Secreted</keyword>
<accession>A0A7T3UYV6</accession>
<feature type="chain" id="PRO_5030890057" evidence="4">
    <location>
        <begin position="25"/>
        <end position="258"/>
    </location>
</feature>
<dbReference type="Pfam" id="PF01395">
    <property type="entry name" value="PBP_GOBP"/>
    <property type="match status" value="1"/>
</dbReference>
<dbReference type="AlphaFoldDB" id="A0A7T3UYV6"/>
<dbReference type="PANTHER" id="PTHR21066">
    <property type="entry name" value="ODORANT-BINDING PROTEIN 59A-RELATED"/>
    <property type="match status" value="1"/>
</dbReference>
<evidence type="ECO:0000256" key="3">
    <source>
        <dbReference type="ARBA" id="ARBA00022525"/>
    </source>
</evidence>
<dbReference type="InterPro" id="IPR036728">
    <property type="entry name" value="PBP_GOBP_sf"/>
</dbReference>
<sequence length="258" mass="29839">MNSSISLCAFSLLLLASLVPQKECYSFDNHELNEHLRQNLEEYMHLADEEPRGKRDAKDEGNGSDDKFVCKHRHFRSCCGDDNLMKKFIEKDKSIGKSCYRNVSAKMDELKTNQQMGDPMDFFSCEGLKNMKKKIYCVNECIGKKQELLNEDGSLNQEKIQAYVTAENFKEDWQKDLVTAGLNECLKKDFYKTSFPKEESTDGAGLNCNPTYLQFLSCLYKEVEIGCPDQYQKNNKKCKAMRENFANNKKRMLDLLKN</sequence>
<dbReference type="SUPFAM" id="SSF47565">
    <property type="entry name" value="Insect pheromone/odorant-binding proteins"/>
    <property type="match status" value="1"/>
</dbReference>
<evidence type="ECO:0000256" key="2">
    <source>
        <dbReference type="ARBA" id="ARBA00008098"/>
    </source>
</evidence>